<feature type="region of interest" description="Disordered" evidence="2">
    <location>
        <begin position="583"/>
        <end position="618"/>
    </location>
</feature>
<protein>
    <submittedName>
        <fullName evidence="5">Plasmalemma vesicle associated protein a isoform X1</fullName>
    </submittedName>
</protein>
<evidence type="ECO:0000256" key="3">
    <source>
        <dbReference type="SAM" id="Phobius"/>
    </source>
</evidence>
<reference evidence="5" key="1">
    <citation type="submission" date="2025-08" db="UniProtKB">
        <authorList>
            <consortium name="RefSeq"/>
        </authorList>
    </citation>
    <scope>IDENTIFICATION</scope>
</reference>
<keyword evidence="4" id="KW-1185">Reference proteome</keyword>
<dbReference type="Proteomes" id="UP000515152">
    <property type="component" value="Chromosome 25"/>
</dbReference>
<dbReference type="CTD" id="100136858"/>
<feature type="coiled-coil region" evidence="1">
    <location>
        <begin position="182"/>
        <end position="209"/>
    </location>
</feature>
<feature type="compositionally biased region" description="Gly residues" evidence="2">
    <location>
        <begin position="590"/>
        <end position="608"/>
    </location>
</feature>
<organism evidence="4 5">
    <name type="scientific">Clupea harengus</name>
    <name type="common">Atlantic herring</name>
    <dbReference type="NCBI Taxonomy" id="7950"/>
    <lineage>
        <taxon>Eukaryota</taxon>
        <taxon>Metazoa</taxon>
        <taxon>Chordata</taxon>
        <taxon>Craniata</taxon>
        <taxon>Vertebrata</taxon>
        <taxon>Euteleostomi</taxon>
        <taxon>Actinopterygii</taxon>
        <taxon>Neopterygii</taxon>
        <taxon>Teleostei</taxon>
        <taxon>Clupei</taxon>
        <taxon>Clupeiformes</taxon>
        <taxon>Clupeoidei</taxon>
        <taxon>Clupeidae</taxon>
        <taxon>Clupea</taxon>
    </lineage>
</organism>
<proteinExistence type="predicted"/>
<accession>A0A6P3VX94</accession>
<name>A0A6P3VX94_CLUHA</name>
<evidence type="ECO:0000313" key="5">
    <source>
        <dbReference type="RefSeq" id="XP_012683433.2"/>
    </source>
</evidence>
<feature type="compositionally biased region" description="Low complexity" evidence="2">
    <location>
        <begin position="609"/>
        <end position="618"/>
    </location>
</feature>
<evidence type="ECO:0000256" key="1">
    <source>
        <dbReference type="SAM" id="Coils"/>
    </source>
</evidence>
<dbReference type="GeneID" id="105900633"/>
<sequence>MYNNGYTQSKLGASAKKIHRAKGKSCGYYMKIVFFFSSLIQTLIIVSLVLFLVYGQPDESAAEKRLQVLDPMHNQLNIRYGHLQEETRNLTWKLNITNRELEIVHRNMTTLRKLANESTSIITTLQKKVFQCQTSPTPTCNCPRTPFPPSTQSNGQVMALQYENNQLKRLLQIVQGNFSETFQVLKLELDSENKERESLRLETIKLRQEKSSVEMEIELFKKKCEEDFIKSLEGIPDIARAFRQKIETFIPQLLPFHITCAKQHDQLVQIRDNCSSLSTEVENKFQLYLNDVGYKVSATAHKVTHLEAKTIHLDRNLKECKQNLSSMEEKNKKHFRESQQSHDKDMQKVLLEQRKLRGAKELMDETLRLKESEINMLKEKINTSLANCAHRPPPPKPFPGNSFPAGVGIGTGVTGMGNTGSSGSSSGRFPTGGGPSIPGSGRSALGGTGLGSGPFGAGAGNAGAFGTGAGNAGAFGTGAGNAGAFGAGAGNAGAFGTGAGNAGAFGAGAGNAGLARTGVTGGMGSSGLGVGVGRTGVGGAGLPSSGSMGSTGAGINTGSLGTGAGRTGAGGAAFGGTGFGSSGGMRSTGTGHGGFGSAGSMGPSGAGGSRAASAGTGSSTAGLGNMGFGGAGSSRTGPSGTGYGGTGVGGTGGFGGTGSAGTGAGRTGFGASGSGRAGGVGSTGMYGGGFGATDNIANHLRELQKWQ</sequence>
<keyword evidence="1" id="KW-0175">Coiled coil</keyword>
<dbReference type="Pfam" id="PF06637">
    <property type="entry name" value="PV-1"/>
    <property type="match status" value="1"/>
</dbReference>
<dbReference type="PANTHER" id="PTHR21687:SF5">
    <property type="entry name" value="PLASMALEMMA VESICLE-ASSOCIATED PROTEIN"/>
    <property type="match status" value="1"/>
</dbReference>
<evidence type="ECO:0000313" key="4">
    <source>
        <dbReference type="Proteomes" id="UP000515152"/>
    </source>
</evidence>
<dbReference type="GO" id="GO:0002693">
    <property type="term" value="P:positive regulation of cellular extravasation"/>
    <property type="evidence" value="ECO:0007669"/>
    <property type="project" value="TreeGrafter"/>
</dbReference>
<keyword evidence="3" id="KW-0812">Transmembrane</keyword>
<feature type="transmembrane region" description="Helical" evidence="3">
    <location>
        <begin position="32"/>
        <end position="54"/>
    </location>
</feature>
<evidence type="ECO:0000256" key="2">
    <source>
        <dbReference type="SAM" id="MobiDB-lite"/>
    </source>
</evidence>
<keyword evidence="3" id="KW-1133">Transmembrane helix</keyword>
<dbReference type="AlphaFoldDB" id="A0A6P3VX94"/>
<feature type="coiled-coil region" evidence="1">
    <location>
        <begin position="317"/>
        <end position="380"/>
    </location>
</feature>
<gene>
    <name evidence="5" type="primary">plvapa</name>
</gene>
<dbReference type="InterPro" id="IPR009538">
    <property type="entry name" value="PV-1"/>
</dbReference>
<dbReference type="RefSeq" id="XP_012683433.2">
    <property type="nucleotide sequence ID" value="XM_012827979.3"/>
</dbReference>
<keyword evidence="3" id="KW-0472">Membrane</keyword>
<dbReference type="PANTHER" id="PTHR21687">
    <property type="entry name" value="PLASMALEMMA VESICLE-ASSOCIATED PROTEIN"/>
    <property type="match status" value="1"/>
</dbReference>
<dbReference type="GO" id="GO:0043114">
    <property type="term" value="P:regulation of vascular permeability"/>
    <property type="evidence" value="ECO:0007669"/>
    <property type="project" value="TreeGrafter"/>
</dbReference>
<feature type="region of interest" description="Disordered" evidence="2">
    <location>
        <begin position="418"/>
        <end position="442"/>
    </location>
</feature>
<feature type="region of interest" description="Disordered" evidence="2">
    <location>
        <begin position="626"/>
        <end position="645"/>
    </location>
</feature>
<dbReference type="OrthoDB" id="9944409at2759"/>
<dbReference type="KEGG" id="char:105900633"/>